<dbReference type="InterPro" id="IPR025932">
    <property type="entry name" value="Trypano_VSG_B_N_dom"/>
</dbReference>
<evidence type="ECO:0000256" key="8">
    <source>
        <dbReference type="ARBA" id="ARBA00023288"/>
    </source>
</evidence>
<dbReference type="EMBL" id="CAEQ01002680">
    <property type="protein sequence ID" value="CCD17345.1"/>
    <property type="molecule type" value="Genomic_DNA"/>
</dbReference>
<feature type="compositionally biased region" description="Polar residues" evidence="9">
    <location>
        <begin position="353"/>
        <end position="364"/>
    </location>
</feature>
<dbReference type="VEuPathDB" id="TriTrypDB:TcIL3000_0_21710"/>
<evidence type="ECO:0000256" key="6">
    <source>
        <dbReference type="ARBA" id="ARBA00023136"/>
    </source>
</evidence>
<proteinExistence type="predicted"/>
<comment type="subcellular location">
    <subcellularLocation>
        <location evidence="2">Cell membrane</location>
        <topology evidence="2">Lipid-anchor</topology>
        <topology evidence="2">GPI-anchor</topology>
    </subcellularLocation>
</comment>
<keyword evidence="5 10" id="KW-0732">Signal</keyword>
<reference evidence="12 13" key="3">
    <citation type="journal article" date="2012" name="Proc. Natl. Acad. Sci. U.S.A.">
        <title>Antigenic diversity is generated by distinct evolutionary mechanisms in African trypanosome species.</title>
        <authorList>
            <person name="Jackson A.P."/>
            <person name="Berry A."/>
            <person name="Aslett M."/>
            <person name="Allison H.C."/>
            <person name="Burton P."/>
            <person name="Vavrova-Anderson J."/>
            <person name="Brown R."/>
            <person name="Browne H."/>
            <person name="Corton N."/>
            <person name="Hauser H."/>
            <person name="Gamble J."/>
            <person name="Gilderthorp R."/>
            <person name="Marcello L."/>
            <person name="McQuillan J."/>
            <person name="Otto T.D."/>
            <person name="Quail M.A."/>
            <person name="Sanders M.J."/>
            <person name="van Tonder A."/>
            <person name="Ginger M.L."/>
            <person name="Field M.C."/>
            <person name="Barry J.D."/>
            <person name="Hertz-Fowler C."/>
            <person name="Berriman M."/>
        </authorList>
    </citation>
    <scope>NUCLEOTIDE SEQUENCE [LARGE SCALE GENOMIC DNA]</scope>
    <source>
        <strain evidence="12 13">IL3000</strain>
    </source>
</reference>
<evidence type="ECO:0000313" key="12">
    <source>
        <dbReference type="EMBL" id="CCD17345.1"/>
    </source>
</evidence>
<dbReference type="AlphaFoldDB" id="F9WJ42"/>
<dbReference type="GO" id="GO:0005886">
    <property type="term" value="C:plasma membrane"/>
    <property type="evidence" value="ECO:0007669"/>
    <property type="project" value="UniProtKB-SubCell"/>
</dbReference>
<keyword evidence="7" id="KW-0325">Glycoprotein</keyword>
<dbReference type="OMA" id="YESNIWQ"/>
<dbReference type="Pfam" id="PF13206">
    <property type="entry name" value="VSG_B"/>
    <property type="match status" value="1"/>
</dbReference>
<protein>
    <submittedName>
        <fullName evidence="12">Variant surface glycoprotein</fullName>
    </submittedName>
</protein>
<feature type="domain" description="Trypanosome variant surface glycoprotein B-type N-terminal" evidence="11">
    <location>
        <begin position="66"/>
        <end position="248"/>
    </location>
</feature>
<keyword evidence="3" id="KW-1003">Cell membrane</keyword>
<dbReference type="Proteomes" id="UP000000702">
    <property type="component" value="Unassembled WGS sequence"/>
</dbReference>
<evidence type="ECO:0000256" key="4">
    <source>
        <dbReference type="ARBA" id="ARBA00022622"/>
    </source>
</evidence>
<comment type="function">
    <text evidence="1">VSG forms a coat on the surface of the parasite. The trypanosome evades the immune response of the host by expressing a series of antigenically distinct VSGs from an estimated 1000 VSG genes.</text>
</comment>
<feature type="region of interest" description="Disordered" evidence="9">
    <location>
        <begin position="266"/>
        <end position="373"/>
    </location>
</feature>
<evidence type="ECO:0000313" key="13">
    <source>
        <dbReference type="Proteomes" id="UP000000702"/>
    </source>
</evidence>
<evidence type="ECO:0000256" key="2">
    <source>
        <dbReference type="ARBA" id="ARBA00004609"/>
    </source>
</evidence>
<accession>F9WJ42</accession>
<feature type="compositionally biased region" description="Low complexity" evidence="9">
    <location>
        <begin position="277"/>
        <end position="292"/>
    </location>
</feature>
<evidence type="ECO:0000256" key="9">
    <source>
        <dbReference type="SAM" id="MobiDB-lite"/>
    </source>
</evidence>
<organism evidence="12 13">
    <name type="scientific">Trypanosoma congolense (strain IL3000)</name>
    <dbReference type="NCBI Taxonomy" id="1068625"/>
    <lineage>
        <taxon>Eukaryota</taxon>
        <taxon>Discoba</taxon>
        <taxon>Euglenozoa</taxon>
        <taxon>Kinetoplastea</taxon>
        <taxon>Metakinetoplastina</taxon>
        <taxon>Trypanosomatida</taxon>
        <taxon>Trypanosomatidae</taxon>
        <taxon>Trypanosoma</taxon>
        <taxon>Nannomonas</taxon>
    </lineage>
</organism>
<evidence type="ECO:0000256" key="1">
    <source>
        <dbReference type="ARBA" id="ARBA00002523"/>
    </source>
</evidence>
<comment type="caution">
    <text evidence="12">The sequence shown here is derived from an EMBL/GenBank/DDBJ whole genome shotgun (WGS) entry which is preliminary data.</text>
</comment>
<evidence type="ECO:0000259" key="11">
    <source>
        <dbReference type="Pfam" id="PF13206"/>
    </source>
</evidence>
<evidence type="ECO:0000256" key="7">
    <source>
        <dbReference type="ARBA" id="ARBA00023180"/>
    </source>
</evidence>
<feature type="compositionally biased region" description="Basic and acidic residues" evidence="9">
    <location>
        <begin position="311"/>
        <end position="352"/>
    </location>
</feature>
<feature type="signal peptide" evidence="10">
    <location>
        <begin position="1"/>
        <end position="26"/>
    </location>
</feature>
<reference key="1">
    <citation type="submission" date="2011-07" db="EMBL/GenBank/DDBJ databases">
        <title>Divergent evolution of antigenic variation in African trypanosomes.</title>
        <authorList>
            <person name="Jackson A.P."/>
            <person name="Berry A."/>
            <person name="Allison H.C."/>
            <person name="Burton P."/>
            <person name="Anderson J."/>
            <person name="Aslett M."/>
            <person name="Brown R."/>
            <person name="Corton N."/>
            <person name="Harris D."/>
            <person name="Hauser H."/>
            <person name="Gamble J."/>
            <person name="Gilderthorp R."/>
            <person name="McQuillan J."/>
            <person name="Quail M.A."/>
            <person name="Sanders M."/>
            <person name="van Tonder A."/>
            <person name="Ginger M.L."/>
            <person name="Donelson J.E."/>
            <person name="Field M.C."/>
            <person name="Barry J.D."/>
            <person name="Berriman M."/>
            <person name="Hertz-Fowler C."/>
        </authorList>
    </citation>
    <scope>NUCLEOTIDE SEQUENCE [LARGE SCALE GENOMIC DNA]</scope>
    <source>
        <strain>IL3000</strain>
    </source>
</reference>
<feature type="chain" id="PRO_5003394815" evidence="10">
    <location>
        <begin position="27"/>
        <end position="373"/>
    </location>
</feature>
<feature type="compositionally biased region" description="Polar residues" evidence="9">
    <location>
        <begin position="293"/>
        <end position="307"/>
    </location>
</feature>
<keyword evidence="6" id="KW-0472">Membrane</keyword>
<keyword evidence="13" id="KW-1185">Reference proteome</keyword>
<dbReference type="GO" id="GO:0098552">
    <property type="term" value="C:side of membrane"/>
    <property type="evidence" value="ECO:0007669"/>
    <property type="project" value="UniProtKB-KW"/>
</dbReference>
<keyword evidence="4" id="KW-0336">GPI-anchor</keyword>
<evidence type="ECO:0000256" key="5">
    <source>
        <dbReference type="ARBA" id="ARBA00022729"/>
    </source>
</evidence>
<reference evidence="13" key="2">
    <citation type="submission" date="2011-07" db="EMBL/GenBank/DDBJ databases">
        <title>Divergent evolution of antigenic variation in African trypanosomes.</title>
        <authorList>
            <person name="Jackson A.P."/>
            <person name="Berry A."/>
            <person name="Allison H.C."/>
            <person name="Burton P."/>
            <person name="Anderson J."/>
            <person name="Aslett M."/>
            <person name="Brown R."/>
            <person name="Corton N."/>
            <person name="Harris D."/>
            <person name="Hauser H."/>
            <person name="Gamble J."/>
            <person name="Gilderthorp R."/>
            <person name="McQuillan J."/>
            <person name="Quail M.A."/>
            <person name="Sanders M."/>
            <person name="Van Tonder A."/>
            <person name="Ginger M.L."/>
            <person name="Donelson J.E."/>
            <person name="Field M.C."/>
            <person name="Barry J.D."/>
            <person name="Berriman M."/>
            <person name="Hertz-Fowler C."/>
        </authorList>
    </citation>
    <scope>NUCLEOTIDE SEQUENCE [LARGE SCALE GENOMIC DNA]</scope>
    <source>
        <strain evidence="13">IL3000</strain>
    </source>
</reference>
<keyword evidence="8" id="KW-0449">Lipoprotein</keyword>
<sequence length="373" mass="40301">MKMIWRGMNVMMMVLGVMGMVMGVYAGGSDVAEGSNKEHFELLCNATKVMLGVLDTVVELGARHAEIQEIGEKESEISNKINEIFFGSKFGGHSDGYVVLPEQFKNANPSRKEVCGSKQASTSTGMPPASESMATVLLCLCTPTSSDVKNLCELEVDGEGSWPPGENQNIREVFEDVWGQWSGKGLMKRCEGASSKTVEEAKQSLNGNLAKLESAINTTGTLGLKQRNCDGTPPCANVTKDPTWLKNLKQFVNVTEEIVTLAKTITTAKKETPRPVSPSESSGQSSLSPQPEATATSAPKPVSSQPQVEPPKLEARETSKEEQIPEPAPKNEEKLSELPQKEEKDTPPHPENNETSGLSLTSPKQLLLAVPFL</sequence>
<evidence type="ECO:0000256" key="3">
    <source>
        <dbReference type="ARBA" id="ARBA00022475"/>
    </source>
</evidence>
<gene>
    <name evidence="12" type="ORF">TCIL3000_0_21710</name>
</gene>
<name>F9WJ42_TRYCI</name>
<evidence type="ECO:0000256" key="10">
    <source>
        <dbReference type="SAM" id="SignalP"/>
    </source>
</evidence>